<evidence type="ECO:0000256" key="4">
    <source>
        <dbReference type="ARBA" id="ARBA00023015"/>
    </source>
</evidence>
<evidence type="ECO:0000256" key="5">
    <source>
        <dbReference type="ARBA" id="ARBA00023163"/>
    </source>
</evidence>
<name>A0ABT3KQP5_9BURK</name>
<comment type="similarity">
    <text evidence="1">Belongs to the CcdB toxin family.</text>
</comment>
<reference evidence="9" key="1">
    <citation type="submission" date="2023-07" db="EMBL/GenBank/DDBJ databases">
        <title>Verminephrobacter genomes.</title>
        <authorList>
            <person name="Lund M.B."/>
        </authorList>
    </citation>
    <scope>NUCLEOTIDE SEQUENCE [LARGE SCALE GENOMIC DNA]</scope>
    <source>
        <strain evidence="9">AtM5-05</strain>
    </source>
</reference>
<proteinExistence type="inferred from homology"/>
<keyword evidence="5" id="KW-0804">Transcription</keyword>
<evidence type="ECO:0000313" key="9">
    <source>
        <dbReference type="Proteomes" id="UP001208935"/>
    </source>
</evidence>
<dbReference type="Gene3D" id="2.30.30.110">
    <property type="match status" value="1"/>
</dbReference>
<dbReference type="Pfam" id="PF01845">
    <property type="entry name" value="CcdB"/>
    <property type="match status" value="1"/>
</dbReference>
<gene>
    <name evidence="8" type="ORF">D5039_05440</name>
</gene>
<dbReference type="EMBL" id="QZCW01000001">
    <property type="protein sequence ID" value="MCW5320641.1"/>
    <property type="molecule type" value="Genomic_DNA"/>
</dbReference>
<evidence type="ECO:0000256" key="1">
    <source>
        <dbReference type="ARBA" id="ARBA00005230"/>
    </source>
</evidence>
<sequence length="105" mass="11654">MARFDVYVNTGALASTTPYLLDVQSNLLDGLESCVVIPLRSLDHYAKVKLPTRLTPVFPILGRDCLLETPKMAAVPRRILRDCVASLSQEQARITAALDFLFQGY</sequence>
<dbReference type="SUPFAM" id="SSF50118">
    <property type="entry name" value="Cell growth inhibitor/plasmid maintenance toxic component"/>
    <property type="match status" value="1"/>
</dbReference>
<keyword evidence="4" id="KW-0805">Transcription regulation</keyword>
<keyword evidence="3" id="KW-0678">Repressor</keyword>
<organism evidence="8 9">
    <name type="scientific">Verminephrobacter aporrectodeae subsp. tuberculatae</name>
    <dbReference type="NCBI Taxonomy" id="1110392"/>
    <lineage>
        <taxon>Bacteria</taxon>
        <taxon>Pseudomonadati</taxon>
        <taxon>Pseudomonadota</taxon>
        <taxon>Betaproteobacteria</taxon>
        <taxon>Burkholderiales</taxon>
        <taxon>Comamonadaceae</taxon>
        <taxon>Verminephrobacter</taxon>
    </lineage>
</organism>
<accession>A0ABT3KQP5</accession>
<dbReference type="GeneID" id="77321658"/>
<dbReference type="RefSeq" id="WP_010103703.1">
    <property type="nucleotide sequence ID" value="NZ_QZCV01000001.1"/>
</dbReference>
<evidence type="ECO:0000256" key="7">
    <source>
        <dbReference type="ARBA" id="ARBA00033135"/>
    </source>
</evidence>
<keyword evidence="9" id="KW-1185">Reference proteome</keyword>
<protein>
    <recommendedName>
        <fullName evidence="2">Toxin CcdB</fullName>
    </recommendedName>
    <alternativeName>
        <fullName evidence="7">Cytotoxic protein CcdB</fullName>
    </alternativeName>
    <alternativeName>
        <fullName evidence="6">Protein LetD</fullName>
    </alternativeName>
</protein>
<dbReference type="Proteomes" id="UP001208935">
    <property type="component" value="Unassembled WGS sequence"/>
</dbReference>
<comment type="caution">
    <text evidence="8">The sequence shown here is derived from an EMBL/GenBank/DDBJ whole genome shotgun (WGS) entry which is preliminary data.</text>
</comment>
<evidence type="ECO:0000256" key="6">
    <source>
        <dbReference type="ARBA" id="ARBA00029628"/>
    </source>
</evidence>
<evidence type="ECO:0000256" key="3">
    <source>
        <dbReference type="ARBA" id="ARBA00022491"/>
    </source>
</evidence>
<evidence type="ECO:0000256" key="2">
    <source>
        <dbReference type="ARBA" id="ARBA00015075"/>
    </source>
</evidence>
<evidence type="ECO:0000313" key="8">
    <source>
        <dbReference type="EMBL" id="MCW5320641.1"/>
    </source>
</evidence>
<dbReference type="InterPro" id="IPR011067">
    <property type="entry name" value="Plasmid_toxin/cell-grow_inhib"/>
</dbReference>
<dbReference type="InterPro" id="IPR002712">
    <property type="entry name" value="CcdB"/>
</dbReference>